<organism evidence="11 12">
    <name type="scientific">Tetrahymena thermophila (strain SB210)</name>
    <dbReference type="NCBI Taxonomy" id="312017"/>
    <lineage>
        <taxon>Eukaryota</taxon>
        <taxon>Sar</taxon>
        <taxon>Alveolata</taxon>
        <taxon>Ciliophora</taxon>
        <taxon>Intramacronucleata</taxon>
        <taxon>Oligohymenophorea</taxon>
        <taxon>Hymenostomatida</taxon>
        <taxon>Tetrahymenina</taxon>
        <taxon>Tetrahymenidae</taxon>
        <taxon>Tetrahymena</taxon>
    </lineage>
</organism>
<feature type="domain" description="Peptidase M16 N-terminal" evidence="8">
    <location>
        <begin position="154"/>
        <end position="268"/>
    </location>
</feature>
<dbReference type="AlphaFoldDB" id="I7MFE5"/>
<dbReference type="GO" id="GO:0046872">
    <property type="term" value="F:metal ion binding"/>
    <property type="evidence" value="ECO:0007669"/>
    <property type="project" value="UniProtKB-KW"/>
</dbReference>
<keyword evidence="12" id="KW-1185">Reference proteome</keyword>
<evidence type="ECO:0000313" key="11">
    <source>
        <dbReference type="EMBL" id="EAR99695.2"/>
    </source>
</evidence>
<accession>I7MFE5</accession>
<keyword evidence="7" id="KW-0472">Membrane</keyword>
<dbReference type="GO" id="GO:0043171">
    <property type="term" value="P:peptide catabolic process"/>
    <property type="evidence" value="ECO:0007669"/>
    <property type="project" value="TreeGrafter"/>
</dbReference>
<evidence type="ECO:0000256" key="5">
    <source>
        <dbReference type="ARBA" id="ARBA00022833"/>
    </source>
</evidence>
<keyword evidence="7" id="KW-0812">Transmembrane</keyword>
<evidence type="ECO:0000256" key="7">
    <source>
        <dbReference type="SAM" id="Phobius"/>
    </source>
</evidence>
<evidence type="ECO:0000259" key="8">
    <source>
        <dbReference type="Pfam" id="PF00675"/>
    </source>
</evidence>
<name>I7MFE5_TETTS</name>
<dbReference type="eggNOG" id="KOG0959">
    <property type="taxonomic scope" value="Eukaryota"/>
</dbReference>
<dbReference type="PANTHER" id="PTHR43690">
    <property type="entry name" value="NARDILYSIN"/>
    <property type="match status" value="1"/>
</dbReference>
<dbReference type="InParanoid" id="I7MFE5"/>
<feature type="domain" description="Peptidase M16 middle/third" evidence="10">
    <location>
        <begin position="751"/>
        <end position="896"/>
    </location>
</feature>
<keyword evidence="7" id="KW-1133">Transmembrane helix</keyword>
<proteinExistence type="inferred from homology"/>
<dbReference type="InterPro" id="IPR050626">
    <property type="entry name" value="Peptidase_M16"/>
</dbReference>
<evidence type="ECO:0000256" key="3">
    <source>
        <dbReference type="ARBA" id="ARBA00022723"/>
    </source>
</evidence>
<evidence type="ECO:0000313" key="12">
    <source>
        <dbReference type="Proteomes" id="UP000009168"/>
    </source>
</evidence>
<evidence type="ECO:0000259" key="9">
    <source>
        <dbReference type="Pfam" id="PF05193"/>
    </source>
</evidence>
<dbReference type="Gene3D" id="3.30.830.10">
    <property type="entry name" value="Metalloenzyme, LuxS/M16 peptidase-like"/>
    <property type="match status" value="4"/>
</dbReference>
<reference evidence="12" key="1">
    <citation type="journal article" date="2006" name="PLoS Biol.">
        <title>Macronuclear genome sequence of the ciliate Tetrahymena thermophila, a model eukaryote.</title>
        <authorList>
            <person name="Eisen J.A."/>
            <person name="Coyne R.S."/>
            <person name="Wu M."/>
            <person name="Wu D."/>
            <person name="Thiagarajan M."/>
            <person name="Wortman J.R."/>
            <person name="Badger J.H."/>
            <person name="Ren Q."/>
            <person name="Amedeo P."/>
            <person name="Jones K.M."/>
            <person name="Tallon L.J."/>
            <person name="Delcher A.L."/>
            <person name="Salzberg S.L."/>
            <person name="Silva J.C."/>
            <person name="Haas B.J."/>
            <person name="Majoros W.H."/>
            <person name="Farzad M."/>
            <person name="Carlton J.M."/>
            <person name="Smith R.K. Jr."/>
            <person name="Garg J."/>
            <person name="Pearlman R.E."/>
            <person name="Karrer K.M."/>
            <person name="Sun L."/>
            <person name="Manning G."/>
            <person name="Elde N.C."/>
            <person name="Turkewitz A.P."/>
            <person name="Asai D.J."/>
            <person name="Wilkes D.E."/>
            <person name="Wang Y."/>
            <person name="Cai H."/>
            <person name="Collins K."/>
            <person name="Stewart B.A."/>
            <person name="Lee S.R."/>
            <person name="Wilamowska K."/>
            <person name="Weinberg Z."/>
            <person name="Ruzzo W.L."/>
            <person name="Wloga D."/>
            <person name="Gaertig J."/>
            <person name="Frankel J."/>
            <person name="Tsao C.-C."/>
            <person name="Gorovsky M.A."/>
            <person name="Keeling P.J."/>
            <person name="Waller R.F."/>
            <person name="Patron N.J."/>
            <person name="Cherry J.M."/>
            <person name="Stover N.A."/>
            <person name="Krieger C.J."/>
            <person name="del Toro C."/>
            <person name="Ryder H.F."/>
            <person name="Williamson S.C."/>
            <person name="Barbeau R.A."/>
            <person name="Hamilton E.P."/>
            <person name="Orias E."/>
        </authorList>
    </citation>
    <scope>NUCLEOTIDE SEQUENCE [LARGE SCALE GENOMIC DNA]</scope>
    <source>
        <strain evidence="12">SB210</strain>
    </source>
</reference>
<evidence type="ECO:0000256" key="4">
    <source>
        <dbReference type="ARBA" id="ARBA00022801"/>
    </source>
</evidence>
<evidence type="ECO:0000256" key="6">
    <source>
        <dbReference type="ARBA" id="ARBA00023049"/>
    </source>
</evidence>
<dbReference type="GO" id="GO:0004222">
    <property type="term" value="F:metalloendopeptidase activity"/>
    <property type="evidence" value="ECO:0007669"/>
    <property type="project" value="TreeGrafter"/>
</dbReference>
<dbReference type="OrthoDB" id="952271at2759"/>
<evidence type="ECO:0000256" key="1">
    <source>
        <dbReference type="ARBA" id="ARBA00007261"/>
    </source>
</evidence>
<keyword evidence="5" id="KW-0862">Zinc</keyword>
<dbReference type="Proteomes" id="UP000009168">
    <property type="component" value="Unassembled WGS sequence"/>
</dbReference>
<dbReference type="PANTHER" id="PTHR43690:SF18">
    <property type="entry name" value="INSULIN-DEGRADING ENZYME-RELATED"/>
    <property type="match status" value="1"/>
</dbReference>
<keyword evidence="6" id="KW-0482">Metalloprotease</keyword>
<gene>
    <name evidence="11" type="ORF">TTHERM_00590330</name>
</gene>
<dbReference type="EMBL" id="GG662637">
    <property type="protein sequence ID" value="EAR99695.2"/>
    <property type="molecule type" value="Genomic_DNA"/>
</dbReference>
<evidence type="ECO:0000259" key="10">
    <source>
        <dbReference type="Pfam" id="PF16187"/>
    </source>
</evidence>
<sequence>MEYIKKLFSINKKSEILMDEEEQQIFFNQKQSKNNQKSIFDDDVYPVASKHSKKRTQENYFDRDQLSMKEIKEFLARFYERNKLDLEKCFIFVVILALAIVLIGICLVLVQTFDQENIERKTYLLDNDVIKPINDMKNNYKLITLANQLQILIIWNNQTQFSSVSLDINAGSWQESQKTPGLAHLLEHMTFLQSQKYKEQYYFDNFLSVNGGYTDSFTSFDHTNFFFTIKTYALQKALDIFAHMFIDPVYDLELAKKESSVVESEFKISLQDDNQKIRHLLTIMSDPSHPYSRFTAGNVQTLRDNFEVNIVEELESFRSSYYSSNLMKLVIFTEESIENVEEYIKPFQEIVNNLTDEPNFKEFKKPLKNTKKIVKLKTLDENEVLYTVFQIDLDKSQFQKRPIEFITYFLNNNMDGGLKYYLNQQLDLILDLEVGNILEQENYTIFYIKFIVQNKKLNKFQTIVNALVNYLEFIKEKGLEISIYQERALISNMTFSYNGHSYMTQENVSNYAWNLNEYDYREVFAADSLWSDDFDKNLMKKVINQMQDFDNIILIAGSSNFSNQNLDDIVLEDQEELSDIEGKDQASYKYNFIELSANSQLAENESGEDVNQFQDQPKSEVQIPNEFQFLNTDEFDNSVPLYDIQYSEKTLIQEDIEYMKALNETLLQTFQVQQKNQYIPSNFALEDICYKNQMNLNYTYIDLSQHVLPDPNSNVCLYSPYENPTRKFTNFNFTEFYFESYMTCDSATYIQQSQKYPSLIKYENGIEGWYKLDLQYGVPQIVGYFNIQFQDRFESPRDVIKGKIIANIFQQKVQEFFSEALESGYLIEVTSQYSSLNIKIVGWSQNFDRVVFDVFRIWKYIDITPEDYQNSVEEIKEQINNYQQWDTTTQGKDYFLKKVMLEEFIDPKMQLQVLQKISYQDVLKHSEIERNKLKLIGLLAGNIQSSYAQNLYNELDLNIQFNKELQEYRNVYGVFDIDSLYLIKVKTASFQQDVSRSLVAFYQIGKRNSITITEGRIVMKLFKQYIQNYLINEKQKIYKINTELISYGSYDGILITVQAEDSTIIQMQNDLQDTIIQFQQNLPLFLDDSFENILQTELGAINSMPLSLVYNVEYFWKQLTDFNYVFDEQNILAQQIQNTTKQDIISAFESIFVKDPKAVIVQVHNYYDSLKKTSSSIKQKNQKENIVVITDIYKQMKNRNFNKFVGEFI</sequence>
<feature type="transmembrane region" description="Helical" evidence="7">
    <location>
        <begin position="89"/>
        <end position="110"/>
    </location>
</feature>
<dbReference type="Pfam" id="PF16187">
    <property type="entry name" value="Peptidase_M16_M"/>
    <property type="match status" value="1"/>
</dbReference>
<dbReference type="SUPFAM" id="SSF63411">
    <property type="entry name" value="LuxS/MPP-like metallohydrolase"/>
    <property type="match status" value="4"/>
</dbReference>
<protein>
    <submittedName>
        <fullName evidence="11">Insulinase family peptidase</fullName>
    </submittedName>
</protein>
<keyword evidence="3" id="KW-0479">Metal-binding</keyword>
<dbReference type="RefSeq" id="XP_001019940.2">
    <property type="nucleotide sequence ID" value="XM_001019940.2"/>
</dbReference>
<dbReference type="STRING" id="312017.I7MFE5"/>
<dbReference type="InterPro" id="IPR011765">
    <property type="entry name" value="Pept_M16_N"/>
</dbReference>
<dbReference type="GO" id="GO:0051603">
    <property type="term" value="P:proteolysis involved in protein catabolic process"/>
    <property type="evidence" value="ECO:0007669"/>
    <property type="project" value="TreeGrafter"/>
</dbReference>
<dbReference type="GO" id="GO:0005739">
    <property type="term" value="C:mitochondrion"/>
    <property type="evidence" value="ECO:0007669"/>
    <property type="project" value="TreeGrafter"/>
</dbReference>
<evidence type="ECO:0000256" key="2">
    <source>
        <dbReference type="ARBA" id="ARBA00022670"/>
    </source>
</evidence>
<dbReference type="Pfam" id="PF00675">
    <property type="entry name" value="Peptidase_M16"/>
    <property type="match status" value="1"/>
</dbReference>
<keyword evidence="4" id="KW-0378">Hydrolase</keyword>
<comment type="similarity">
    <text evidence="1">Belongs to the peptidase M16 family.</text>
</comment>
<dbReference type="GO" id="GO:0005829">
    <property type="term" value="C:cytosol"/>
    <property type="evidence" value="ECO:0007669"/>
    <property type="project" value="TreeGrafter"/>
</dbReference>
<dbReference type="KEGG" id="tet:TTHERM_00590330"/>
<dbReference type="Pfam" id="PF05193">
    <property type="entry name" value="Peptidase_M16_C"/>
    <property type="match status" value="1"/>
</dbReference>
<dbReference type="InterPro" id="IPR011249">
    <property type="entry name" value="Metalloenz_LuxS/M16"/>
</dbReference>
<feature type="domain" description="Peptidase M16 C-terminal" evidence="9">
    <location>
        <begin position="311"/>
        <end position="479"/>
    </location>
</feature>
<dbReference type="InterPro" id="IPR032632">
    <property type="entry name" value="Peptidase_M16_M"/>
</dbReference>
<dbReference type="GeneID" id="7841086"/>
<keyword evidence="2" id="KW-0645">Protease</keyword>
<dbReference type="InterPro" id="IPR007863">
    <property type="entry name" value="Peptidase_M16_C"/>
</dbReference>